<dbReference type="AlphaFoldDB" id="A0A8S0VKJ4"/>
<reference evidence="2 3" key="1">
    <citation type="submission" date="2019-12" db="EMBL/GenBank/DDBJ databases">
        <authorList>
            <person name="Alioto T."/>
            <person name="Alioto T."/>
            <person name="Gomez Garrido J."/>
        </authorList>
    </citation>
    <scope>NUCLEOTIDE SEQUENCE [LARGE SCALE GENOMIC DNA]</scope>
</reference>
<dbReference type="Gramene" id="OE9A114963T1">
    <property type="protein sequence ID" value="OE9A114963C1"/>
    <property type="gene ID" value="OE9A114963"/>
</dbReference>
<dbReference type="Proteomes" id="UP000594638">
    <property type="component" value="Unassembled WGS sequence"/>
</dbReference>
<accession>A0A8S0VKJ4</accession>
<keyword evidence="3" id="KW-1185">Reference proteome</keyword>
<feature type="compositionally biased region" description="Low complexity" evidence="1">
    <location>
        <begin position="8"/>
        <end position="19"/>
    </location>
</feature>
<sequence>MVVFESETTAAATATTTTTIGSGGSSRDMLGNEEVTLVNNVLQSEHGSLNPRPVPQMEFNVVI</sequence>
<evidence type="ECO:0000313" key="3">
    <source>
        <dbReference type="Proteomes" id="UP000594638"/>
    </source>
</evidence>
<comment type="caution">
    <text evidence="2">The sequence shown here is derived from an EMBL/GenBank/DDBJ whole genome shotgun (WGS) entry which is preliminary data.</text>
</comment>
<proteinExistence type="predicted"/>
<dbReference type="EMBL" id="CACTIH010009499">
    <property type="protein sequence ID" value="CAA3031904.1"/>
    <property type="molecule type" value="Genomic_DNA"/>
</dbReference>
<feature type="region of interest" description="Disordered" evidence="1">
    <location>
        <begin position="1"/>
        <end position="30"/>
    </location>
</feature>
<organism evidence="2 3">
    <name type="scientific">Olea europaea subsp. europaea</name>
    <dbReference type="NCBI Taxonomy" id="158383"/>
    <lineage>
        <taxon>Eukaryota</taxon>
        <taxon>Viridiplantae</taxon>
        <taxon>Streptophyta</taxon>
        <taxon>Embryophyta</taxon>
        <taxon>Tracheophyta</taxon>
        <taxon>Spermatophyta</taxon>
        <taxon>Magnoliopsida</taxon>
        <taxon>eudicotyledons</taxon>
        <taxon>Gunneridae</taxon>
        <taxon>Pentapetalae</taxon>
        <taxon>asterids</taxon>
        <taxon>lamiids</taxon>
        <taxon>Lamiales</taxon>
        <taxon>Oleaceae</taxon>
        <taxon>Oleeae</taxon>
        <taxon>Olea</taxon>
    </lineage>
</organism>
<evidence type="ECO:0000256" key="1">
    <source>
        <dbReference type="SAM" id="MobiDB-lite"/>
    </source>
</evidence>
<gene>
    <name evidence="2" type="ORF">OLEA9_A114963</name>
</gene>
<name>A0A8S0VKJ4_OLEEU</name>
<protein>
    <submittedName>
        <fullName evidence="2">Uncharacterized protein</fullName>
    </submittedName>
</protein>
<evidence type="ECO:0000313" key="2">
    <source>
        <dbReference type="EMBL" id="CAA3031904.1"/>
    </source>
</evidence>